<feature type="transmembrane region" description="Helical" evidence="1">
    <location>
        <begin position="58"/>
        <end position="76"/>
    </location>
</feature>
<name>A0A4R3Z1F0_9GAMM</name>
<sequence length="238" mass="25981">MVFALLIFLQVLAGVITSDGLIRSTPHGNLVMATLRQAGINILRWRASADCKKELHRISLYFGFMALAFVLIFYFFGVPGDSNIFRNMPGIFLCIGISCSIYLKGIRGNVKEMVSFTALFAVTPVLLYLIENNTVYGIGTYAVLSKAAAALLGISHLADIWMVIFLVIVSALGGFIAFVFGTLLLCTIPLIILSIISTSSCLSRKILKMDHKLIFFVSCIYSVIVSPILLALESKGVI</sequence>
<proteinExistence type="predicted"/>
<feature type="transmembrane region" description="Helical" evidence="1">
    <location>
        <begin position="113"/>
        <end position="130"/>
    </location>
</feature>
<keyword evidence="3" id="KW-1185">Reference proteome</keyword>
<reference evidence="2 3" key="1">
    <citation type="submission" date="2019-03" db="EMBL/GenBank/DDBJ databases">
        <title>Genomic Encyclopedia of Type Strains, Phase IV (KMG-IV): sequencing the most valuable type-strain genomes for metagenomic binning, comparative biology and taxonomic classification.</title>
        <authorList>
            <person name="Goeker M."/>
        </authorList>
    </citation>
    <scope>NUCLEOTIDE SEQUENCE [LARGE SCALE GENOMIC DNA]</scope>
    <source>
        <strain evidence="2 3">DSM 19580</strain>
    </source>
</reference>
<feature type="transmembrane region" description="Helical" evidence="1">
    <location>
        <begin position="88"/>
        <end position="106"/>
    </location>
</feature>
<dbReference type="AlphaFoldDB" id="A0A4R3Z1F0"/>
<protein>
    <submittedName>
        <fullName evidence="2">Uncharacterized protein</fullName>
    </submittedName>
</protein>
<gene>
    <name evidence="2" type="ORF">EDC52_10236</name>
</gene>
<keyword evidence="1" id="KW-0812">Transmembrane</keyword>
<feature type="transmembrane region" description="Helical" evidence="1">
    <location>
        <begin position="160"/>
        <end position="193"/>
    </location>
</feature>
<dbReference type="Proteomes" id="UP000295719">
    <property type="component" value="Unassembled WGS sequence"/>
</dbReference>
<comment type="caution">
    <text evidence="2">The sequence shown here is derived from an EMBL/GenBank/DDBJ whole genome shotgun (WGS) entry which is preliminary data.</text>
</comment>
<feature type="transmembrane region" description="Helical" evidence="1">
    <location>
        <begin position="213"/>
        <end position="232"/>
    </location>
</feature>
<evidence type="ECO:0000256" key="1">
    <source>
        <dbReference type="SAM" id="Phobius"/>
    </source>
</evidence>
<evidence type="ECO:0000313" key="3">
    <source>
        <dbReference type="Proteomes" id="UP000295719"/>
    </source>
</evidence>
<organism evidence="2 3">
    <name type="scientific">Biostraticola tofi</name>
    <dbReference type="NCBI Taxonomy" id="466109"/>
    <lineage>
        <taxon>Bacteria</taxon>
        <taxon>Pseudomonadati</taxon>
        <taxon>Pseudomonadota</taxon>
        <taxon>Gammaproteobacteria</taxon>
        <taxon>Enterobacterales</taxon>
        <taxon>Bruguierivoracaceae</taxon>
        <taxon>Biostraticola</taxon>
    </lineage>
</organism>
<dbReference type="EMBL" id="SMCR01000002">
    <property type="protein sequence ID" value="TCV98717.1"/>
    <property type="molecule type" value="Genomic_DNA"/>
</dbReference>
<accession>A0A4R3Z1F0</accession>
<evidence type="ECO:0000313" key="2">
    <source>
        <dbReference type="EMBL" id="TCV98717.1"/>
    </source>
</evidence>
<keyword evidence="1" id="KW-0472">Membrane</keyword>
<keyword evidence="1" id="KW-1133">Transmembrane helix</keyword>